<dbReference type="KEGG" id="vg:55001902"/>
<organism evidence="1 2">
    <name type="scientific">Synechococcus phage S-T4</name>
    <dbReference type="NCBI Taxonomy" id="2268578"/>
    <lineage>
        <taxon>Viruses</taxon>
        <taxon>Duplodnaviria</taxon>
        <taxon>Heunggongvirae</taxon>
        <taxon>Uroviricota</taxon>
        <taxon>Caudoviricetes</taxon>
        <taxon>Pantevenvirales</taxon>
        <taxon>Kyanoviridae</taxon>
        <taxon>Tamkungvirus</taxon>
        <taxon>Tamkungvirus ST4</taxon>
    </lineage>
</organism>
<accession>A0A385EF67</accession>
<evidence type="ECO:0000313" key="1">
    <source>
        <dbReference type="EMBL" id="AXQ70521.1"/>
    </source>
</evidence>
<reference evidence="2" key="1">
    <citation type="submission" date="2018-05" db="EMBL/GenBank/DDBJ databases">
        <authorList>
            <person name="You S."/>
        </authorList>
    </citation>
    <scope>NUCLEOTIDE SEQUENCE [LARGE SCALE GENOMIC DNA]</scope>
</reference>
<keyword evidence="2" id="KW-1185">Reference proteome</keyword>
<dbReference type="GeneID" id="55001902"/>
<dbReference type="Gene3D" id="2.60.120.620">
    <property type="entry name" value="q2cbj1_9rhob like domain"/>
    <property type="match status" value="1"/>
</dbReference>
<protein>
    <submittedName>
        <fullName evidence="1">Uncharacterized protein</fullName>
    </submittedName>
</protein>
<dbReference type="Proteomes" id="UP000257648">
    <property type="component" value="Segment"/>
</dbReference>
<sequence>MNFTFPINFVYWKQVPNHKQIKDYLLPIIKEKKPETESIRPSGWECKINTSFSKDLDFNSFLFEDDIVKQIVWESVDSMFEELKSLNVPNSSIVKESWYNIYTEDSQDQYQEIHHHLADHPEIYNDIEYFPSYSLIYVLESQTEKNPTVFFSSGPHTGRSATGDIYFDTSKHDTIGEGTVIIFPSHLKHYVKPTKQNRITLSYNICSEF</sequence>
<proteinExistence type="predicted"/>
<dbReference type="EMBL" id="MH412654">
    <property type="protein sequence ID" value="AXQ70521.1"/>
    <property type="molecule type" value="Genomic_DNA"/>
</dbReference>
<evidence type="ECO:0000313" key="2">
    <source>
        <dbReference type="Proteomes" id="UP000257648"/>
    </source>
</evidence>
<dbReference type="RefSeq" id="YP_009810880.1">
    <property type="nucleotide sequence ID" value="NC_048049.1"/>
</dbReference>
<name>A0A385EF67_9CAUD</name>